<evidence type="ECO:0000259" key="10">
    <source>
        <dbReference type="PROSITE" id="PS50011"/>
    </source>
</evidence>
<keyword evidence="7" id="KW-0067">ATP-binding</keyword>
<keyword evidence="5" id="KW-0547">Nucleotide-binding</keyword>
<keyword evidence="4" id="KW-0808">Transferase</keyword>
<comment type="catalytic activity">
    <reaction evidence="8">
        <text>L-threonyl-[protein] + ATP = O-phospho-L-threonyl-[protein] + ADP + H(+)</text>
        <dbReference type="Rhea" id="RHEA:46608"/>
        <dbReference type="Rhea" id="RHEA-COMP:11060"/>
        <dbReference type="Rhea" id="RHEA-COMP:11605"/>
        <dbReference type="ChEBI" id="CHEBI:15378"/>
        <dbReference type="ChEBI" id="CHEBI:30013"/>
        <dbReference type="ChEBI" id="CHEBI:30616"/>
        <dbReference type="ChEBI" id="CHEBI:61977"/>
        <dbReference type="ChEBI" id="CHEBI:456216"/>
        <dbReference type="EC" id="2.7.11.1"/>
    </reaction>
</comment>
<dbReference type="PROSITE" id="PS00108">
    <property type="entry name" value="PROTEIN_KINASE_ST"/>
    <property type="match status" value="1"/>
</dbReference>
<name>A0A5A9PUX4_9TELE</name>
<evidence type="ECO:0000256" key="7">
    <source>
        <dbReference type="ARBA" id="ARBA00022840"/>
    </source>
</evidence>
<sequence>MKPEIVLQEVDIKLRLRHFSQSYDVECSGGRAEFYLRHKSDEIPVQPVTSEAEVLTAVDVHQTPAFTEPGVLPMFDGSSWTPRVVGHKPALRLIISGDRALADWKLGQVDRQAQLLRHVRSQVLKRHLFERWLEVKFVTKSDEDEYISIPGHPEPLMQEVALHILISKGDKVPEIIELLDWQEHADRYVMVLESFAPCKDLLMFLKEDQLDEYLANRVMFQATRAAFICCKRGVLHRDIKLQNLLINTDTFEVKLIDFGCCDLLKEPAYDTYMECCSLNQACLQENPKERIELRQILKHKWFETPLDPVETLSDSDEDELPLASFNLAEKKLEDEEKQFENLGFLVNFCF</sequence>
<evidence type="ECO:0000256" key="4">
    <source>
        <dbReference type="ARBA" id="ARBA00022679"/>
    </source>
</evidence>
<reference evidence="11 12" key="1">
    <citation type="journal article" date="2019" name="Mol. Ecol. Resour.">
        <title>Chromosome-level genome assembly of Triplophysa tibetana, a fish adapted to the harsh high-altitude environment of the Tibetan Plateau.</title>
        <authorList>
            <person name="Yang X."/>
            <person name="Liu H."/>
            <person name="Ma Z."/>
            <person name="Zou Y."/>
            <person name="Zou M."/>
            <person name="Mao Y."/>
            <person name="Li X."/>
            <person name="Wang H."/>
            <person name="Chen T."/>
            <person name="Wang W."/>
            <person name="Yang R."/>
        </authorList>
    </citation>
    <scope>NUCLEOTIDE SEQUENCE [LARGE SCALE GENOMIC DNA]</scope>
    <source>
        <strain evidence="11">TTIB1903HZAU</strain>
        <tissue evidence="11">Muscle</tissue>
    </source>
</reference>
<dbReference type="GO" id="GO:0005737">
    <property type="term" value="C:cytoplasm"/>
    <property type="evidence" value="ECO:0007669"/>
    <property type="project" value="TreeGrafter"/>
</dbReference>
<evidence type="ECO:0000313" key="11">
    <source>
        <dbReference type="EMBL" id="KAA0725548.1"/>
    </source>
</evidence>
<comment type="similarity">
    <text evidence="1">Belongs to the protein kinase superfamily. CAMK Ser/Thr protein kinase family. PIM subfamily.</text>
</comment>
<protein>
    <recommendedName>
        <fullName evidence="2">non-specific serine/threonine protein kinase</fullName>
        <ecNumber evidence="2">2.7.11.1</ecNumber>
    </recommendedName>
</protein>
<evidence type="ECO:0000256" key="8">
    <source>
        <dbReference type="ARBA" id="ARBA00047899"/>
    </source>
</evidence>
<dbReference type="InterPro" id="IPR000719">
    <property type="entry name" value="Prot_kinase_dom"/>
</dbReference>
<dbReference type="Pfam" id="PF00069">
    <property type="entry name" value="Pkinase"/>
    <property type="match status" value="1"/>
</dbReference>
<dbReference type="EC" id="2.7.11.1" evidence="2"/>
<dbReference type="InterPro" id="IPR051138">
    <property type="entry name" value="PIM_Ser/Thr_kinase"/>
</dbReference>
<comment type="catalytic activity">
    <reaction evidence="9">
        <text>L-seryl-[protein] + ATP = O-phospho-L-seryl-[protein] + ADP + H(+)</text>
        <dbReference type="Rhea" id="RHEA:17989"/>
        <dbReference type="Rhea" id="RHEA-COMP:9863"/>
        <dbReference type="Rhea" id="RHEA-COMP:11604"/>
        <dbReference type="ChEBI" id="CHEBI:15378"/>
        <dbReference type="ChEBI" id="CHEBI:29999"/>
        <dbReference type="ChEBI" id="CHEBI:30616"/>
        <dbReference type="ChEBI" id="CHEBI:83421"/>
        <dbReference type="ChEBI" id="CHEBI:456216"/>
        <dbReference type="EC" id="2.7.11.1"/>
    </reaction>
</comment>
<evidence type="ECO:0000256" key="2">
    <source>
        <dbReference type="ARBA" id="ARBA00012513"/>
    </source>
</evidence>
<dbReference type="Gene3D" id="3.30.200.20">
    <property type="entry name" value="Phosphorylase Kinase, domain 1"/>
    <property type="match status" value="1"/>
</dbReference>
<dbReference type="GO" id="GO:0004674">
    <property type="term" value="F:protein serine/threonine kinase activity"/>
    <property type="evidence" value="ECO:0007669"/>
    <property type="project" value="UniProtKB-KW"/>
</dbReference>
<dbReference type="GO" id="GO:0005524">
    <property type="term" value="F:ATP binding"/>
    <property type="evidence" value="ECO:0007669"/>
    <property type="project" value="UniProtKB-KW"/>
</dbReference>
<keyword evidence="6 11" id="KW-0418">Kinase</keyword>
<feature type="domain" description="Protein kinase" evidence="10">
    <location>
        <begin position="95"/>
        <end position="350"/>
    </location>
</feature>
<evidence type="ECO:0000256" key="1">
    <source>
        <dbReference type="ARBA" id="ARBA00005505"/>
    </source>
</evidence>
<dbReference type="SUPFAM" id="SSF56112">
    <property type="entry name" value="Protein kinase-like (PK-like)"/>
    <property type="match status" value="1"/>
</dbReference>
<evidence type="ECO:0000256" key="6">
    <source>
        <dbReference type="ARBA" id="ARBA00022777"/>
    </source>
</evidence>
<dbReference type="GO" id="GO:0007346">
    <property type="term" value="P:regulation of mitotic cell cycle"/>
    <property type="evidence" value="ECO:0007669"/>
    <property type="project" value="TreeGrafter"/>
</dbReference>
<proteinExistence type="inferred from homology"/>
<keyword evidence="3" id="KW-0723">Serine/threonine-protein kinase</keyword>
<dbReference type="GO" id="GO:0043066">
    <property type="term" value="P:negative regulation of apoptotic process"/>
    <property type="evidence" value="ECO:0007669"/>
    <property type="project" value="TreeGrafter"/>
</dbReference>
<keyword evidence="12" id="KW-1185">Reference proteome</keyword>
<dbReference type="PANTHER" id="PTHR22984">
    <property type="entry name" value="SERINE/THREONINE-PROTEIN KINASE PIM"/>
    <property type="match status" value="1"/>
</dbReference>
<organism evidence="11 12">
    <name type="scientific">Triplophysa tibetana</name>
    <dbReference type="NCBI Taxonomy" id="1572043"/>
    <lineage>
        <taxon>Eukaryota</taxon>
        <taxon>Metazoa</taxon>
        <taxon>Chordata</taxon>
        <taxon>Craniata</taxon>
        <taxon>Vertebrata</taxon>
        <taxon>Euteleostomi</taxon>
        <taxon>Actinopterygii</taxon>
        <taxon>Neopterygii</taxon>
        <taxon>Teleostei</taxon>
        <taxon>Ostariophysi</taxon>
        <taxon>Cypriniformes</taxon>
        <taxon>Nemacheilidae</taxon>
        <taxon>Triplophysa</taxon>
    </lineage>
</organism>
<dbReference type="InterPro" id="IPR008271">
    <property type="entry name" value="Ser/Thr_kinase_AS"/>
</dbReference>
<dbReference type="EMBL" id="SOYY01000001">
    <property type="protein sequence ID" value="KAA0725548.1"/>
    <property type="molecule type" value="Genomic_DNA"/>
</dbReference>
<dbReference type="InterPro" id="IPR011009">
    <property type="entry name" value="Kinase-like_dom_sf"/>
</dbReference>
<dbReference type="PROSITE" id="PS50011">
    <property type="entry name" value="PROTEIN_KINASE_DOM"/>
    <property type="match status" value="1"/>
</dbReference>
<comment type="caution">
    <text evidence="11">The sequence shown here is derived from an EMBL/GenBank/DDBJ whole genome shotgun (WGS) entry which is preliminary data.</text>
</comment>
<dbReference type="Proteomes" id="UP000324632">
    <property type="component" value="Chromosome 1"/>
</dbReference>
<evidence type="ECO:0000256" key="5">
    <source>
        <dbReference type="ARBA" id="ARBA00022741"/>
    </source>
</evidence>
<evidence type="ECO:0000256" key="9">
    <source>
        <dbReference type="ARBA" id="ARBA00048679"/>
    </source>
</evidence>
<gene>
    <name evidence="11" type="ORF">E1301_Tti010290</name>
</gene>
<accession>A0A5A9PUX4</accession>
<dbReference type="SMART" id="SM00220">
    <property type="entry name" value="S_TKc"/>
    <property type="match status" value="1"/>
</dbReference>
<evidence type="ECO:0000256" key="3">
    <source>
        <dbReference type="ARBA" id="ARBA00022527"/>
    </source>
</evidence>
<dbReference type="PANTHER" id="PTHR22984:SF11">
    <property type="entry name" value="AURORA KINASE-RELATED"/>
    <property type="match status" value="1"/>
</dbReference>
<dbReference type="Gene3D" id="1.10.510.10">
    <property type="entry name" value="Transferase(Phosphotransferase) domain 1"/>
    <property type="match status" value="2"/>
</dbReference>
<evidence type="ECO:0000313" key="12">
    <source>
        <dbReference type="Proteomes" id="UP000324632"/>
    </source>
</evidence>
<dbReference type="AlphaFoldDB" id="A0A5A9PUX4"/>